<dbReference type="RefSeq" id="XP_001882998.1">
    <property type="nucleotide sequence ID" value="XM_001882963.1"/>
</dbReference>
<evidence type="ECO:0000313" key="2">
    <source>
        <dbReference type="EMBL" id="EDR06137.1"/>
    </source>
</evidence>
<dbReference type="OrthoDB" id="3167300at2759"/>
<gene>
    <name evidence="2" type="ORF">LACBIDRAFT_328913</name>
</gene>
<dbReference type="HOGENOM" id="CLU_360175_0_0_1"/>
<feature type="compositionally biased region" description="Low complexity" evidence="1">
    <location>
        <begin position="326"/>
        <end position="339"/>
    </location>
</feature>
<dbReference type="AlphaFoldDB" id="B0DGE3"/>
<keyword evidence="3" id="KW-1185">Reference proteome</keyword>
<dbReference type="KEGG" id="lbc:LACBIDRAFT_328913"/>
<reference evidence="2 3" key="1">
    <citation type="journal article" date="2008" name="Nature">
        <title>The genome of Laccaria bicolor provides insights into mycorrhizal symbiosis.</title>
        <authorList>
            <person name="Martin F."/>
            <person name="Aerts A."/>
            <person name="Ahren D."/>
            <person name="Brun A."/>
            <person name="Danchin E.G.J."/>
            <person name="Duchaussoy F."/>
            <person name="Gibon J."/>
            <person name="Kohler A."/>
            <person name="Lindquist E."/>
            <person name="Pereda V."/>
            <person name="Salamov A."/>
            <person name="Shapiro H.J."/>
            <person name="Wuyts J."/>
            <person name="Blaudez D."/>
            <person name="Buee M."/>
            <person name="Brokstein P."/>
            <person name="Canbaeck B."/>
            <person name="Cohen D."/>
            <person name="Courty P.E."/>
            <person name="Coutinho P.M."/>
            <person name="Delaruelle C."/>
            <person name="Detter J.C."/>
            <person name="Deveau A."/>
            <person name="DiFazio S."/>
            <person name="Duplessis S."/>
            <person name="Fraissinet-Tachet L."/>
            <person name="Lucic E."/>
            <person name="Frey-Klett P."/>
            <person name="Fourrey C."/>
            <person name="Feussner I."/>
            <person name="Gay G."/>
            <person name="Grimwood J."/>
            <person name="Hoegger P.J."/>
            <person name="Jain P."/>
            <person name="Kilaru S."/>
            <person name="Labbe J."/>
            <person name="Lin Y.C."/>
            <person name="Legue V."/>
            <person name="Le Tacon F."/>
            <person name="Marmeisse R."/>
            <person name="Melayah D."/>
            <person name="Montanini B."/>
            <person name="Muratet M."/>
            <person name="Nehls U."/>
            <person name="Niculita-Hirzel H."/>
            <person name="Oudot-Le Secq M.P."/>
            <person name="Peter M."/>
            <person name="Quesneville H."/>
            <person name="Rajashekar B."/>
            <person name="Reich M."/>
            <person name="Rouhier N."/>
            <person name="Schmutz J."/>
            <person name="Yin T."/>
            <person name="Chalot M."/>
            <person name="Henrissat B."/>
            <person name="Kuees U."/>
            <person name="Lucas S."/>
            <person name="Van de Peer Y."/>
            <person name="Podila G.K."/>
            <person name="Polle A."/>
            <person name="Pukkila P.J."/>
            <person name="Richardson P.M."/>
            <person name="Rouze P."/>
            <person name="Sanders I.R."/>
            <person name="Stajich J.E."/>
            <person name="Tunlid A."/>
            <person name="Tuskan G."/>
            <person name="Grigoriev I.V."/>
        </authorList>
    </citation>
    <scope>NUCLEOTIDE SEQUENCE [LARGE SCALE GENOMIC DNA]</scope>
    <source>
        <strain evidence="3">S238N-H82 / ATCC MYA-4686</strain>
    </source>
</reference>
<name>B0DGE3_LACBS</name>
<dbReference type="Proteomes" id="UP000001194">
    <property type="component" value="Unassembled WGS sequence"/>
</dbReference>
<proteinExistence type="predicted"/>
<evidence type="ECO:0000313" key="3">
    <source>
        <dbReference type="Proteomes" id="UP000001194"/>
    </source>
</evidence>
<organism evidence="3">
    <name type="scientific">Laccaria bicolor (strain S238N-H82 / ATCC MYA-4686)</name>
    <name type="common">Bicoloured deceiver</name>
    <name type="synonym">Laccaria laccata var. bicolor</name>
    <dbReference type="NCBI Taxonomy" id="486041"/>
    <lineage>
        <taxon>Eukaryota</taxon>
        <taxon>Fungi</taxon>
        <taxon>Dikarya</taxon>
        <taxon>Basidiomycota</taxon>
        <taxon>Agaricomycotina</taxon>
        <taxon>Agaricomycetes</taxon>
        <taxon>Agaricomycetidae</taxon>
        <taxon>Agaricales</taxon>
        <taxon>Agaricineae</taxon>
        <taxon>Hydnangiaceae</taxon>
        <taxon>Laccaria</taxon>
    </lineage>
</organism>
<accession>B0DGE3</accession>
<feature type="region of interest" description="Disordered" evidence="1">
    <location>
        <begin position="370"/>
        <end position="391"/>
    </location>
</feature>
<dbReference type="GeneID" id="6078725"/>
<feature type="region of interest" description="Disordered" evidence="1">
    <location>
        <begin position="324"/>
        <end position="345"/>
    </location>
</feature>
<dbReference type="EMBL" id="DS547109">
    <property type="protein sequence ID" value="EDR06137.1"/>
    <property type="molecule type" value="Genomic_DNA"/>
</dbReference>
<sequence length="777" mass="86171">MSLPLPPELISEIIYFLIFSAPPRSTAPENLGCSTKPSWLTLNALSLTSRTYRALALEAWFHTLCIESPEDLEFVRCCWPEVGARWTKHLHCIQTYSSYLSIWDLSGFLHLSSIRLDFSPIITPSFYSRLGTSFILPFFNFSSSVEHLDLHGLSWPSPGVLQNIPRTPGLEHLKTLKMKQDTVWCGLCGGSCRVRFNDRPTGLVYEGGYGLPIDYARALAPLEYLEEVVIIVPNRGFGSTTLGHAPTTPDPGPKRNSNPNLWAGECDKCMKTKYENDAFRRKWLDRKRGVDTFTGDRLTSWLKLQSSPGMWLYAWQRGLTTKRPKSIGPSSLRTISSSSGGAGGSGTPAWLTSLFRVSTSWKTAPQMVSNTIESDGRRQSPPQSSSDGRGGELLRSSFMEIAHSLTQGLHWFDQSKNPIYANNPFISRALPKLITPPRTASSVKKHICKIEGLSGAESSSLFESLSSRSATAESSKLVLKEDSGLGLSKDDPIVLVVGVEDVKNRQVIATQLVGLPKALPFEPHYGNFQRTIIDLVLLIAIQSITASTTAKKVMKAEGLVNQNIQLFEDMDREVPMNDNDAHISFQTHVYPGHDGDHPITVVCGQQIRGEVKEVRNTNQMDPSFSKQIRGGTLWNPDKKIQADWLPFQRREIMYTDGVKTMGYISGRTAPYSGYIAINSAGRKGFVSEDMKLRARAQVLDIFISFILGGCQERYGHLANYKSIHVGIIGVSGTTSSFPAIEHLDIFSVRNLAARLLLFDREGADSVIAPPRKLQVWG</sequence>
<protein>
    <submittedName>
        <fullName evidence="2">Predicted protein</fullName>
    </submittedName>
</protein>
<dbReference type="InParanoid" id="B0DGE3"/>
<evidence type="ECO:0000256" key="1">
    <source>
        <dbReference type="SAM" id="MobiDB-lite"/>
    </source>
</evidence>